<dbReference type="EMBL" id="CP001472">
    <property type="protein sequence ID" value="ACO33757.1"/>
    <property type="molecule type" value="Genomic_DNA"/>
</dbReference>
<dbReference type="RefSeq" id="WP_015896426.1">
    <property type="nucleotide sequence ID" value="NC_012483.1"/>
</dbReference>
<evidence type="ECO:0000313" key="2">
    <source>
        <dbReference type="Proteomes" id="UP000002207"/>
    </source>
</evidence>
<proteinExistence type="predicted"/>
<dbReference type="AlphaFoldDB" id="C1F5A9"/>
<name>C1F5A9_ACIC5</name>
<keyword evidence="2" id="KW-1185">Reference proteome</keyword>
<dbReference type="Proteomes" id="UP000002207">
    <property type="component" value="Chromosome"/>
</dbReference>
<gene>
    <name evidence="1" type="ordered locus">ACP_1281</name>
</gene>
<dbReference type="KEGG" id="aca:ACP_1281"/>
<reference evidence="1 2" key="1">
    <citation type="journal article" date="2009" name="Appl. Environ. Microbiol.">
        <title>Three genomes from the phylum Acidobacteria provide insight into the lifestyles of these microorganisms in soils.</title>
        <authorList>
            <person name="Ward N.L."/>
            <person name="Challacombe J.F."/>
            <person name="Janssen P.H."/>
            <person name="Henrissat B."/>
            <person name="Coutinho P.M."/>
            <person name="Wu M."/>
            <person name="Xie G."/>
            <person name="Haft D.H."/>
            <person name="Sait M."/>
            <person name="Badger J."/>
            <person name="Barabote R.D."/>
            <person name="Bradley B."/>
            <person name="Brettin T.S."/>
            <person name="Brinkac L.M."/>
            <person name="Bruce D."/>
            <person name="Creasy T."/>
            <person name="Daugherty S.C."/>
            <person name="Davidsen T.M."/>
            <person name="DeBoy R.T."/>
            <person name="Detter J.C."/>
            <person name="Dodson R.J."/>
            <person name="Durkin A.S."/>
            <person name="Ganapathy A."/>
            <person name="Gwinn-Giglio M."/>
            <person name="Han C.S."/>
            <person name="Khouri H."/>
            <person name="Kiss H."/>
            <person name="Kothari S.P."/>
            <person name="Madupu R."/>
            <person name="Nelson K.E."/>
            <person name="Nelson W.C."/>
            <person name="Paulsen I."/>
            <person name="Penn K."/>
            <person name="Ren Q."/>
            <person name="Rosovitz M.J."/>
            <person name="Selengut J.D."/>
            <person name="Shrivastava S."/>
            <person name="Sullivan S.A."/>
            <person name="Tapia R."/>
            <person name="Thompson L.S."/>
            <person name="Watkins K.L."/>
            <person name="Yang Q."/>
            <person name="Yu C."/>
            <person name="Zafar N."/>
            <person name="Zhou L."/>
            <person name="Kuske C.R."/>
        </authorList>
    </citation>
    <scope>NUCLEOTIDE SEQUENCE [LARGE SCALE GENOMIC DNA]</scope>
    <source>
        <strain evidence="2">ATCC 51196 / DSM 11244 / BCRC 80197 / JCM 7670 / NBRC 15755 / NCIMB 13165 / 161</strain>
    </source>
</reference>
<organism evidence="1 2">
    <name type="scientific">Acidobacterium capsulatum (strain ATCC 51196 / DSM 11244 / BCRC 80197 / JCM 7670 / NBRC 15755 / NCIMB 13165 / 161)</name>
    <dbReference type="NCBI Taxonomy" id="240015"/>
    <lineage>
        <taxon>Bacteria</taxon>
        <taxon>Pseudomonadati</taxon>
        <taxon>Acidobacteriota</taxon>
        <taxon>Terriglobia</taxon>
        <taxon>Terriglobales</taxon>
        <taxon>Acidobacteriaceae</taxon>
        <taxon>Acidobacterium</taxon>
    </lineage>
</organism>
<sequence>MKEAGHSEERPALRIEFYGPGLHHGTLPAHFAATNPTPDGQYGPEGFQEMKGLPAKAELLPWRWISQSLQGSELSERLTGIEFHPA</sequence>
<protein>
    <submittedName>
        <fullName evidence="1">Conserved domain protein</fullName>
    </submittedName>
</protein>
<accession>C1F5A9</accession>
<evidence type="ECO:0000313" key="1">
    <source>
        <dbReference type="EMBL" id="ACO33757.1"/>
    </source>
</evidence>
<dbReference type="HOGENOM" id="CLU_2490705_0_0_0"/>
<dbReference type="InParanoid" id="C1F5A9"/>